<dbReference type="EMBL" id="QKWP01000716">
    <property type="protein sequence ID" value="RIB15899.1"/>
    <property type="molecule type" value="Genomic_DNA"/>
</dbReference>
<dbReference type="AlphaFoldDB" id="A0A397V4P4"/>
<dbReference type="InterPro" id="IPR000719">
    <property type="entry name" value="Prot_kinase_dom"/>
</dbReference>
<gene>
    <name evidence="5" type="ORF">C2G38_2247362</name>
</gene>
<feature type="binding site" evidence="3">
    <location>
        <position position="57"/>
    </location>
    <ligand>
        <name>ATP</name>
        <dbReference type="ChEBI" id="CHEBI:30616"/>
    </ligand>
</feature>
<evidence type="ECO:0000313" key="6">
    <source>
        <dbReference type="Proteomes" id="UP000266673"/>
    </source>
</evidence>
<dbReference type="GO" id="GO:0005524">
    <property type="term" value="F:ATP binding"/>
    <property type="evidence" value="ECO:0007669"/>
    <property type="project" value="UniProtKB-UniRule"/>
</dbReference>
<dbReference type="STRING" id="44941.A0A397V4P4"/>
<dbReference type="OrthoDB" id="1668230at2759"/>
<keyword evidence="5" id="KW-0808">Transferase</keyword>
<dbReference type="InterPro" id="IPR051681">
    <property type="entry name" value="Ser/Thr_Kinases-Pseudokinases"/>
</dbReference>
<evidence type="ECO:0000256" key="2">
    <source>
        <dbReference type="ARBA" id="ARBA00022840"/>
    </source>
</evidence>
<protein>
    <submittedName>
        <fullName evidence="5">Kinase-like domain-containing protein</fullName>
    </submittedName>
</protein>
<keyword evidence="6" id="KW-1185">Reference proteome</keyword>
<dbReference type="GO" id="GO:0004672">
    <property type="term" value="F:protein kinase activity"/>
    <property type="evidence" value="ECO:0007669"/>
    <property type="project" value="InterPro"/>
</dbReference>
<dbReference type="SUPFAM" id="SSF56112">
    <property type="entry name" value="Protein kinase-like (PK-like)"/>
    <property type="match status" value="1"/>
</dbReference>
<name>A0A397V4P4_9GLOM</name>
<keyword evidence="1 3" id="KW-0547">Nucleotide-binding</keyword>
<keyword evidence="2 3" id="KW-0067">ATP-binding</keyword>
<dbReference type="GO" id="GO:0097527">
    <property type="term" value="P:necroptotic signaling pathway"/>
    <property type="evidence" value="ECO:0007669"/>
    <property type="project" value="TreeGrafter"/>
</dbReference>
<dbReference type="InterPro" id="IPR011009">
    <property type="entry name" value="Kinase-like_dom_sf"/>
</dbReference>
<sequence>MDCTSQKPGPLTIQLSGVQIKFYFHSDFNDLVKIGEGGSGNVYRAKWTSCNLVVALKRLDVSVEPETRDNKAFFKKLRLLQRVGFHPNIAEFYGITKDLKNNYNMVVQFANGGNLRKYLEKNLLRLQWIDKLRIAEDISCGLSFLHMSNIVHGNLHTRNILVHEERMMIADFDSLNEPEIAFIEPRFRDSSSYERDEKSDIYSLGFVLWEISSGKMPFKSKGIVHCISNREREAPAENTPHEYVKLYEFCWDEDPQSVQMLIPFMKI</sequence>
<dbReference type="PANTHER" id="PTHR44329">
    <property type="entry name" value="SERINE/THREONINE-PROTEIN KINASE TNNI3K-RELATED"/>
    <property type="match status" value="1"/>
</dbReference>
<dbReference type="PROSITE" id="PS00107">
    <property type="entry name" value="PROTEIN_KINASE_ATP"/>
    <property type="match status" value="1"/>
</dbReference>
<evidence type="ECO:0000259" key="4">
    <source>
        <dbReference type="PROSITE" id="PS50011"/>
    </source>
</evidence>
<organism evidence="5 6">
    <name type="scientific">Gigaspora rosea</name>
    <dbReference type="NCBI Taxonomy" id="44941"/>
    <lineage>
        <taxon>Eukaryota</taxon>
        <taxon>Fungi</taxon>
        <taxon>Fungi incertae sedis</taxon>
        <taxon>Mucoromycota</taxon>
        <taxon>Glomeromycotina</taxon>
        <taxon>Glomeromycetes</taxon>
        <taxon>Diversisporales</taxon>
        <taxon>Gigasporaceae</taxon>
        <taxon>Gigaspora</taxon>
    </lineage>
</organism>
<dbReference type="Gene3D" id="1.10.510.10">
    <property type="entry name" value="Transferase(Phosphotransferase) domain 1"/>
    <property type="match status" value="1"/>
</dbReference>
<proteinExistence type="predicted"/>
<evidence type="ECO:0000256" key="3">
    <source>
        <dbReference type="PROSITE-ProRule" id="PRU10141"/>
    </source>
</evidence>
<accession>A0A397V4P4</accession>
<feature type="domain" description="Protein kinase" evidence="4">
    <location>
        <begin position="28"/>
        <end position="267"/>
    </location>
</feature>
<dbReference type="Pfam" id="PF00069">
    <property type="entry name" value="Pkinase"/>
    <property type="match status" value="1"/>
</dbReference>
<reference evidence="5 6" key="1">
    <citation type="submission" date="2018-06" db="EMBL/GenBank/DDBJ databases">
        <title>Comparative genomics reveals the genomic features of Rhizophagus irregularis, R. cerebriforme, R. diaphanum and Gigaspora rosea, and their symbiotic lifestyle signature.</title>
        <authorList>
            <person name="Morin E."/>
            <person name="San Clemente H."/>
            <person name="Chen E.C.H."/>
            <person name="De La Providencia I."/>
            <person name="Hainaut M."/>
            <person name="Kuo A."/>
            <person name="Kohler A."/>
            <person name="Murat C."/>
            <person name="Tang N."/>
            <person name="Roy S."/>
            <person name="Loubradou J."/>
            <person name="Henrissat B."/>
            <person name="Grigoriev I.V."/>
            <person name="Corradi N."/>
            <person name="Roux C."/>
            <person name="Martin F.M."/>
        </authorList>
    </citation>
    <scope>NUCLEOTIDE SEQUENCE [LARGE SCALE GENOMIC DNA]</scope>
    <source>
        <strain evidence="5 6">DAOM 194757</strain>
    </source>
</reference>
<dbReference type="PIRSF" id="PIRSF000654">
    <property type="entry name" value="Integrin-linked_kinase"/>
    <property type="match status" value="1"/>
</dbReference>
<dbReference type="InterPro" id="IPR017441">
    <property type="entry name" value="Protein_kinase_ATP_BS"/>
</dbReference>
<keyword evidence="5" id="KW-0418">Kinase</keyword>
<comment type="caution">
    <text evidence="5">The sequence shown here is derived from an EMBL/GenBank/DDBJ whole genome shotgun (WGS) entry which is preliminary data.</text>
</comment>
<evidence type="ECO:0000313" key="5">
    <source>
        <dbReference type="EMBL" id="RIB15899.1"/>
    </source>
</evidence>
<dbReference type="PROSITE" id="PS50011">
    <property type="entry name" value="PROTEIN_KINASE_DOM"/>
    <property type="match status" value="1"/>
</dbReference>
<dbReference type="Proteomes" id="UP000266673">
    <property type="component" value="Unassembled WGS sequence"/>
</dbReference>
<evidence type="ECO:0000256" key="1">
    <source>
        <dbReference type="ARBA" id="ARBA00022741"/>
    </source>
</evidence>
<dbReference type="PANTHER" id="PTHR44329:SF298">
    <property type="entry name" value="MIXED LINEAGE KINASE DOMAIN-LIKE PROTEIN"/>
    <property type="match status" value="1"/>
</dbReference>